<keyword evidence="4 11" id="KW-0658">Purine biosynthesis</keyword>
<comment type="function">
    <text evidence="11">Catalyzes the oxidation of 5,10-methylenetetrahydrofolate to 5,10-methenyltetrahydrofolate and then the hydrolysis of 5,10-methenyltetrahydrofolate to 10-formyltetrahydrofolate.</text>
</comment>
<dbReference type="GO" id="GO:0000105">
    <property type="term" value="P:L-histidine biosynthetic process"/>
    <property type="evidence" value="ECO:0007669"/>
    <property type="project" value="UniProtKB-KW"/>
</dbReference>
<comment type="caution">
    <text evidence="14">The sequence shown here is derived from an EMBL/GenBank/DDBJ whole genome shotgun (WGS) entry which is preliminary data.</text>
</comment>
<keyword evidence="5 11" id="KW-0378">Hydrolase</keyword>
<comment type="pathway">
    <text evidence="1 11">One-carbon metabolism; tetrahydrofolate interconversion.</text>
</comment>
<dbReference type="PANTHER" id="PTHR48099:SF5">
    <property type="entry name" value="C-1-TETRAHYDROFOLATE SYNTHASE, CYTOPLASMIC"/>
    <property type="match status" value="1"/>
</dbReference>
<feature type="binding site" evidence="11">
    <location>
        <position position="231"/>
    </location>
    <ligand>
        <name>NADP(+)</name>
        <dbReference type="ChEBI" id="CHEBI:58349"/>
    </ligand>
</feature>
<evidence type="ECO:0000259" key="12">
    <source>
        <dbReference type="Pfam" id="PF00763"/>
    </source>
</evidence>
<organism evidence="14 15">
    <name type="scientific">Johnsonella ignava ATCC 51276</name>
    <dbReference type="NCBI Taxonomy" id="679200"/>
    <lineage>
        <taxon>Bacteria</taxon>
        <taxon>Bacillati</taxon>
        <taxon>Bacillota</taxon>
        <taxon>Clostridia</taxon>
        <taxon>Lachnospirales</taxon>
        <taxon>Lachnospiraceae</taxon>
        <taxon>Johnsonella</taxon>
    </lineage>
</organism>
<dbReference type="PRINTS" id="PR00085">
    <property type="entry name" value="THFDHDRGNASE"/>
</dbReference>
<name>G5GHD9_9FIRM</name>
<dbReference type="InterPro" id="IPR000672">
    <property type="entry name" value="THF_DH/CycHdrlase"/>
</dbReference>
<dbReference type="HAMAP" id="MF_01576">
    <property type="entry name" value="THF_DHG_CYH"/>
    <property type="match status" value="1"/>
</dbReference>
<evidence type="ECO:0000256" key="11">
    <source>
        <dbReference type="HAMAP-Rule" id="MF_01576"/>
    </source>
</evidence>
<reference evidence="14 15" key="1">
    <citation type="submission" date="2011-08" db="EMBL/GenBank/DDBJ databases">
        <title>The Genome Sequence of Johnsonella ignava ATCC 51276.</title>
        <authorList>
            <consortium name="The Broad Institute Genome Sequencing Platform"/>
            <person name="Earl A."/>
            <person name="Ward D."/>
            <person name="Feldgarden M."/>
            <person name="Gevers D."/>
            <person name="Izard J."/>
            <person name="Blanton J.M."/>
            <person name="Baranova O.V."/>
            <person name="Dewhirst F.E."/>
            <person name="Young S.K."/>
            <person name="Zeng Q."/>
            <person name="Gargeya S."/>
            <person name="Fitzgerald M."/>
            <person name="Haas B."/>
            <person name="Abouelleil A."/>
            <person name="Alvarado L."/>
            <person name="Arachchi H.M."/>
            <person name="Berlin A."/>
            <person name="Brown A."/>
            <person name="Chapman S.B."/>
            <person name="Chen Z."/>
            <person name="Dunbar C."/>
            <person name="Freedman E."/>
            <person name="Gearin G."/>
            <person name="Gellesch M."/>
            <person name="Goldberg J."/>
            <person name="Griggs A."/>
            <person name="Gujja S."/>
            <person name="Heiman D."/>
            <person name="Howarth C."/>
            <person name="Larson L."/>
            <person name="Lui A."/>
            <person name="MacDonald P.J.P."/>
            <person name="Montmayeur A."/>
            <person name="Murphy C."/>
            <person name="Neiman D."/>
            <person name="Pearson M."/>
            <person name="Priest M."/>
            <person name="Roberts A."/>
            <person name="Saif S."/>
            <person name="Shea T."/>
            <person name="Shenoy N."/>
            <person name="Sisk P."/>
            <person name="Stolte C."/>
            <person name="Sykes S."/>
            <person name="Wortman J."/>
            <person name="Nusbaum C."/>
            <person name="Birren B."/>
        </authorList>
    </citation>
    <scope>NUCLEOTIDE SEQUENCE [LARGE SCALE GENOMIC DNA]</scope>
    <source>
        <strain evidence="14 15">ATCC 51276</strain>
    </source>
</reference>
<keyword evidence="8 11" id="KW-0368">Histidine biosynthesis</keyword>
<dbReference type="CDD" id="cd01080">
    <property type="entry name" value="NAD_bind_m-THF_DH_Cyclohyd"/>
    <property type="match status" value="1"/>
</dbReference>
<comment type="caution">
    <text evidence="11">Lacks conserved residue(s) required for the propagation of feature annotation.</text>
</comment>
<keyword evidence="2 11" id="KW-0554">One-carbon metabolism</keyword>
<evidence type="ECO:0000256" key="6">
    <source>
        <dbReference type="ARBA" id="ARBA00022857"/>
    </source>
</evidence>
<comment type="catalytic activity">
    <reaction evidence="11">
        <text>(6R)-5,10-methylene-5,6,7,8-tetrahydrofolate + NADP(+) = (6R)-5,10-methenyltetrahydrofolate + NADPH</text>
        <dbReference type="Rhea" id="RHEA:22812"/>
        <dbReference type="ChEBI" id="CHEBI:15636"/>
        <dbReference type="ChEBI" id="CHEBI:57455"/>
        <dbReference type="ChEBI" id="CHEBI:57783"/>
        <dbReference type="ChEBI" id="CHEBI:58349"/>
        <dbReference type="EC" id="1.5.1.5"/>
    </reaction>
</comment>
<keyword evidence="10 11" id="KW-0511">Multifunctional enzyme</keyword>
<dbReference type="UniPathway" id="UPA00193"/>
<evidence type="ECO:0000256" key="5">
    <source>
        <dbReference type="ARBA" id="ARBA00022801"/>
    </source>
</evidence>
<dbReference type="PATRIC" id="fig|679200.3.peg.1030"/>
<dbReference type="InterPro" id="IPR046346">
    <property type="entry name" value="Aminoacid_DH-like_N_sf"/>
</dbReference>
<dbReference type="eggNOG" id="COG0190">
    <property type="taxonomic scope" value="Bacteria"/>
</dbReference>
<keyword evidence="3 11" id="KW-0028">Amino-acid biosynthesis</keyword>
<evidence type="ECO:0000256" key="2">
    <source>
        <dbReference type="ARBA" id="ARBA00022563"/>
    </source>
</evidence>
<keyword evidence="6 11" id="KW-0521">NADP</keyword>
<dbReference type="EC" id="3.5.4.9" evidence="11"/>
<dbReference type="GO" id="GO:0005829">
    <property type="term" value="C:cytosol"/>
    <property type="evidence" value="ECO:0007669"/>
    <property type="project" value="TreeGrafter"/>
</dbReference>
<accession>G5GHD9</accession>
<dbReference type="InterPro" id="IPR036291">
    <property type="entry name" value="NAD(P)-bd_dom_sf"/>
</dbReference>
<dbReference type="Gene3D" id="3.40.50.10860">
    <property type="entry name" value="Leucine Dehydrogenase, chain A, domain 1"/>
    <property type="match status" value="1"/>
</dbReference>
<evidence type="ECO:0000313" key="15">
    <source>
        <dbReference type="Proteomes" id="UP000003011"/>
    </source>
</evidence>
<evidence type="ECO:0000313" key="14">
    <source>
        <dbReference type="EMBL" id="EHI55936.1"/>
    </source>
</evidence>
<dbReference type="EMBL" id="ACZL01000015">
    <property type="protein sequence ID" value="EHI55936.1"/>
    <property type="molecule type" value="Genomic_DNA"/>
</dbReference>
<dbReference type="AlphaFoldDB" id="G5GHD9"/>
<evidence type="ECO:0000256" key="3">
    <source>
        <dbReference type="ARBA" id="ARBA00022605"/>
    </source>
</evidence>
<evidence type="ECO:0000256" key="7">
    <source>
        <dbReference type="ARBA" id="ARBA00023002"/>
    </source>
</evidence>
<dbReference type="Pfam" id="PF02882">
    <property type="entry name" value="THF_DHG_CYH_C"/>
    <property type="match status" value="1"/>
</dbReference>
<feature type="binding site" evidence="11">
    <location>
        <begin position="165"/>
        <end position="167"/>
    </location>
    <ligand>
        <name>NADP(+)</name>
        <dbReference type="ChEBI" id="CHEBI:58349"/>
    </ligand>
</feature>
<dbReference type="GO" id="GO:0004488">
    <property type="term" value="F:methylenetetrahydrofolate dehydrogenase (NADP+) activity"/>
    <property type="evidence" value="ECO:0007669"/>
    <property type="project" value="UniProtKB-UniRule"/>
</dbReference>
<dbReference type="STRING" id="679200.HMPREF9333_00979"/>
<keyword evidence="9 11" id="KW-0486">Methionine biosynthesis</keyword>
<evidence type="ECO:0000259" key="13">
    <source>
        <dbReference type="Pfam" id="PF02882"/>
    </source>
</evidence>
<dbReference type="Pfam" id="PF00763">
    <property type="entry name" value="THF_DHG_CYH"/>
    <property type="match status" value="1"/>
</dbReference>
<dbReference type="RefSeq" id="WP_005540322.1">
    <property type="nucleotide sequence ID" value="NZ_JH378831.1"/>
</dbReference>
<dbReference type="FunFam" id="3.40.50.720:FF:000094">
    <property type="entry name" value="Bifunctional protein FolD"/>
    <property type="match status" value="1"/>
</dbReference>
<dbReference type="InterPro" id="IPR020630">
    <property type="entry name" value="THF_DH/CycHdrlase_cat_dom"/>
</dbReference>
<evidence type="ECO:0000256" key="8">
    <source>
        <dbReference type="ARBA" id="ARBA00023102"/>
    </source>
</evidence>
<dbReference type="OrthoDB" id="9803580at2"/>
<dbReference type="GO" id="GO:0009086">
    <property type="term" value="P:methionine biosynthetic process"/>
    <property type="evidence" value="ECO:0007669"/>
    <property type="project" value="UniProtKB-KW"/>
</dbReference>
<dbReference type="GO" id="GO:0006164">
    <property type="term" value="P:purine nucleotide biosynthetic process"/>
    <property type="evidence" value="ECO:0007669"/>
    <property type="project" value="UniProtKB-KW"/>
</dbReference>
<keyword evidence="15" id="KW-1185">Reference proteome</keyword>
<dbReference type="EC" id="1.5.1.5" evidence="11"/>
<dbReference type="InterPro" id="IPR020631">
    <property type="entry name" value="THF_DH/CycHdrlase_NAD-bd_dom"/>
</dbReference>
<evidence type="ECO:0000256" key="4">
    <source>
        <dbReference type="ARBA" id="ARBA00022755"/>
    </source>
</evidence>
<evidence type="ECO:0000256" key="1">
    <source>
        <dbReference type="ARBA" id="ARBA00004777"/>
    </source>
</evidence>
<dbReference type="SUPFAM" id="SSF51735">
    <property type="entry name" value="NAD(P)-binding Rossmann-fold domains"/>
    <property type="match status" value="1"/>
</dbReference>
<protein>
    <recommendedName>
        <fullName evidence="11">Bifunctional protein FolD</fullName>
    </recommendedName>
    <domain>
        <recommendedName>
            <fullName evidence="11">Methylenetetrahydrofolate dehydrogenase</fullName>
            <ecNumber evidence="11">1.5.1.5</ecNumber>
        </recommendedName>
    </domain>
    <domain>
        <recommendedName>
            <fullName evidence="11">Methenyltetrahydrofolate cyclohydrolase</fullName>
            <ecNumber evidence="11">3.5.4.9</ecNumber>
        </recommendedName>
    </domain>
</protein>
<dbReference type="Proteomes" id="UP000003011">
    <property type="component" value="Unassembled WGS sequence"/>
</dbReference>
<comment type="subunit">
    <text evidence="11">Homodimer.</text>
</comment>
<dbReference type="HOGENOM" id="CLU_034045_2_1_9"/>
<evidence type="ECO:0000256" key="9">
    <source>
        <dbReference type="ARBA" id="ARBA00023167"/>
    </source>
</evidence>
<evidence type="ECO:0000256" key="10">
    <source>
        <dbReference type="ARBA" id="ARBA00023268"/>
    </source>
</evidence>
<dbReference type="GO" id="GO:0035999">
    <property type="term" value="P:tetrahydrofolate interconversion"/>
    <property type="evidence" value="ECO:0007669"/>
    <property type="project" value="UniProtKB-UniRule"/>
</dbReference>
<dbReference type="GO" id="GO:0004477">
    <property type="term" value="F:methenyltetrahydrofolate cyclohydrolase activity"/>
    <property type="evidence" value="ECO:0007669"/>
    <property type="project" value="UniProtKB-UniRule"/>
</dbReference>
<dbReference type="Gene3D" id="3.40.50.720">
    <property type="entry name" value="NAD(P)-binding Rossmann-like Domain"/>
    <property type="match status" value="1"/>
</dbReference>
<keyword evidence="7 11" id="KW-0560">Oxidoreductase</keyword>
<comment type="catalytic activity">
    <reaction evidence="11">
        <text>(6R)-5,10-methenyltetrahydrofolate + H2O = (6R)-10-formyltetrahydrofolate + H(+)</text>
        <dbReference type="Rhea" id="RHEA:23700"/>
        <dbReference type="ChEBI" id="CHEBI:15377"/>
        <dbReference type="ChEBI" id="CHEBI:15378"/>
        <dbReference type="ChEBI" id="CHEBI:57455"/>
        <dbReference type="ChEBI" id="CHEBI:195366"/>
        <dbReference type="EC" id="3.5.4.9"/>
    </reaction>
</comment>
<proteinExistence type="inferred from homology"/>
<gene>
    <name evidence="11" type="primary">folD</name>
    <name evidence="14" type="ORF">HMPREF9333_00979</name>
</gene>
<sequence length="283" mass="30280">MPIVMKGSEVAAAMKEDMVKKVSELKAKGIVPKLAILRVGSRADDLAYEKGAIKKMADIGIECEVHELAQDVGQKDFEAEFNKINSDKSVHGILMFRPLPKNLDENAVLEVIQPHKDSDCMCNANIAKVFSGDLSGYPPCTAQAVIEMLDYYKIDLTGKRVTLVGRSMVVGKPLAMLLLKRNATVTMCHTRTKDLAGTCRGGEILIAAAGKARMITADMVSEGAVVVDVGINVDENGVLCGDVDYDAVEGKTSYISPVPRGVGSITTSVLAKHVLRGAGAQFN</sequence>
<feature type="domain" description="Tetrahydrofolate dehydrogenase/cyclohydrolase NAD(P)-binding" evidence="13">
    <location>
        <begin position="139"/>
        <end position="278"/>
    </location>
</feature>
<feature type="domain" description="Tetrahydrofolate dehydrogenase/cyclohydrolase catalytic" evidence="12">
    <location>
        <begin position="5"/>
        <end position="119"/>
    </location>
</feature>
<comment type="similarity">
    <text evidence="11">Belongs to the tetrahydrofolate dehydrogenase/cyclohydrolase family.</text>
</comment>
<dbReference type="PANTHER" id="PTHR48099">
    <property type="entry name" value="C-1-TETRAHYDROFOLATE SYNTHASE, CYTOPLASMIC-RELATED"/>
    <property type="match status" value="1"/>
</dbReference>
<dbReference type="SUPFAM" id="SSF53223">
    <property type="entry name" value="Aminoacid dehydrogenase-like, N-terminal domain"/>
    <property type="match status" value="1"/>
</dbReference>